<evidence type="ECO:0000313" key="1">
    <source>
        <dbReference type="EMBL" id="AQP53119.1"/>
    </source>
</evidence>
<reference evidence="1 2" key="1">
    <citation type="journal article" date="2010" name="Int. J. Syst. Evol. Microbiol.">
        <title>Vagococcus penaei sp. nov., isolated from spoilage microbiota of cooked shrimp (Penaeus vannamei).</title>
        <authorList>
            <person name="Jaffres E."/>
            <person name="Prevost H."/>
            <person name="Rossero A."/>
            <person name="Joffraud J.J."/>
            <person name="Dousset X."/>
        </authorList>
    </citation>
    <scope>NUCLEOTIDE SEQUENCE [LARGE SCALE GENOMIC DNA]</scope>
    <source>
        <strain evidence="1 2">CD276</strain>
    </source>
</reference>
<name>A0A1Q2D435_9ENTE</name>
<dbReference type="KEGG" id="vpi:BW732_01990"/>
<sequence length="275" mass="31280">MLNESTIPNWLVILAWISLALSVVSFIYVSYDVRKHPQSMKVMTYVWPITTLFGSVLWVLAYQKWGRPQAKKHTTMSQVSLGSMKEISNDSMMKMTMTEGATNQSMPMDMSDMTPSPMPVSVFVGTCHCGAGCTLADLMIETLLFFFPSLYVIGGYHWLFQERLYAGFVWAFVLAYIIGVTFQYLAIVPMKHLGRKEGIKAAIKADTLSLTAWQVGMYATVAFCQLWLFPNWFGSSIEANTPVFWFMMQIAMLIGFCTAYPMNWFLIKKGIKERM</sequence>
<dbReference type="Pfam" id="PF14342">
    <property type="entry name" value="DUF4396"/>
    <property type="match status" value="1"/>
</dbReference>
<dbReference type="RefSeq" id="WP_077275216.1">
    <property type="nucleotide sequence ID" value="NZ_CP019609.1"/>
</dbReference>
<accession>A0A1Q2D435</accession>
<dbReference type="STRING" id="633807.BW732_01990"/>
<dbReference type="Proteomes" id="UP000188246">
    <property type="component" value="Chromosome"/>
</dbReference>
<gene>
    <name evidence="1" type="ORF">BW732_01990</name>
</gene>
<evidence type="ECO:0000313" key="2">
    <source>
        <dbReference type="Proteomes" id="UP000188246"/>
    </source>
</evidence>
<protein>
    <submittedName>
        <fullName evidence="1">Uncharacterized protein</fullName>
    </submittedName>
</protein>
<organism evidence="1 2">
    <name type="scientific">Vagococcus penaei</name>
    <dbReference type="NCBI Taxonomy" id="633807"/>
    <lineage>
        <taxon>Bacteria</taxon>
        <taxon>Bacillati</taxon>
        <taxon>Bacillota</taxon>
        <taxon>Bacilli</taxon>
        <taxon>Lactobacillales</taxon>
        <taxon>Enterococcaceae</taxon>
        <taxon>Vagococcus</taxon>
    </lineage>
</organism>
<dbReference type="AlphaFoldDB" id="A0A1Q2D435"/>
<dbReference type="InterPro" id="IPR025509">
    <property type="entry name" value="DUF4396"/>
</dbReference>
<proteinExistence type="predicted"/>
<dbReference type="EMBL" id="CP019609">
    <property type="protein sequence ID" value="AQP53119.1"/>
    <property type="molecule type" value="Genomic_DNA"/>
</dbReference>
<keyword evidence="2" id="KW-1185">Reference proteome</keyword>
<dbReference type="OrthoDB" id="510720at2"/>